<dbReference type="InterPro" id="IPR050300">
    <property type="entry name" value="GDXG_lipolytic_enzyme"/>
</dbReference>
<dbReference type="AlphaFoldDB" id="A0ABD5WW50"/>
<reference evidence="3 4" key="1">
    <citation type="journal article" date="2019" name="Int. J. Syst. Evol. Microbiol.">
        <title>The Global Catalogue of Microorganisms (GCM) 10K type strain sequencing project: providing services to taxonomists for standard genome sequencing and annotation.</title>
        <authorList>
            <consortium name="The Broad Institute Genomics Platform"/>
            <consortium name="The Broad Institute Genome Sequencing Center for Infectious Disease"/>
            <person name="Wu L."/>
            <person name="Ma J."/>
        </authorList>
    </citation>
    <scope>NUCLEOTIDE SEQUENCE [LARGE SCALE GENOMIC DNA]</scope>
    <source>
        <strain evidence="3 4">DT72</strain>
    </source>
</reference>
<sequence length="269" mass="29304">MVPGPDGNNVPIRVYTPEGEGPFPVLVWMHGGGFMLGDIESYDPVCRVLAEELGCIVVSPDYRLAPEHKFPAGLRDCYAVVEWAASRTEILGGDSDKIIVGGDSAGGNLAAAVSLMARDKGGPEIDYQVLVYPTTTFSYEFADEPQGGANYFITEPDLEWSWDNYLENQIDGMSPYASPLQANDLSDLPPATVLTAELDPLQDEGVAYAERLADAGVPVKHSNYDDMVHSFFTNLSEPRVQEAWDAVAEIDAHLEDAFGEEEERELVVA</sequence>
<evidence type="ECO:0000259" key="2">
    <source>
        <dbReference type="Pfam" id="PF07859"/>
    </source>
</evidence>
<keyword evidence="1 3" id="KW-0378">Hydrolase</keyword>
<dbReference type="SUPFAM" id="SSF53474">
    <property type="entry name" value="alpha/beta-Hydrolases"/>
    <property type="match status" value="1"/>
</dbReference>
<evidence type="ECO:0000256" key="1">
    <source>
        <dbReference type="ARBA" id="ARBA00022801"/>
    </source>
</evidence>
<dbReference type="EMBL" id="JBHSZH010000005">
    <property type="protein sequence ID" value="MFC7082033.1"/>
    <property type="molecule type" value="Genomic_DNA"/>
</dbReference>
<gene>
    <name evidence="3" type="ORF">ACFQJ6_20005</name>
</gene>
<organism evidence="3 4">
    <name type="scientific">Halorussus caseinilyticus</name>
    <dbReference type="NCBI Taxonomy" id="3034025"/>
    <lineage>
        <taxon>Archaea</taxon>
        <taxon>Methanobacteriati</taxon>
        <taxon>Methanobacteriota</taxon>
        <taxon>Stenosarchaea group</taxon>
        <taxon>Halobacteria</taxon>
        <taxon>Halobacteriales</taxon>
        <taxon>Haladaptataceae</taxon>
        <taxon>Halorussus</taxon>
    </lineage>
</organism>
<proteinExistence type="predicted"/>
<dbReference type="Gene3D" id="3.40.50.1820">
    <property type="entry name" value="alpha/beta hydrolase"/>
    <property type="match status" value="1"/>
</dbReference>
<dbReference type="InterPro" id="IPR013094">
    <property type="entry name" value="AB_hydrolase_3"/>
</dbReference>
<dbReference type="GO" id="GO:0016787">
    <property type="term" value="F:hydrolase activity"/>
    <property type="evidence" value="ECO:0007669"/>
    <property type="project" value="UniProtKB-KW"/>
</dbReference>
<feature type="domain" description="Alpha/beta hydrolase fold-3" evidence="2">
    <location>
        <begin position="26"/>
        <end position="232"/>
    </location>
</feature>
<dbReference type="RefSeq" id="WP_382210233.1">
    <property type="nucleotide sequence ID" value="NZ_JBHSZH010000005.1"/>
</dbReference>
<accession>A0ABD5WW50</accession>
<name>A0ABD5WW50_9EURY</name>
<evidence type="ECO:0000313" key="4">
    <source>
        <dbReference type="Proteomes" id="UP001596407"/>
    </source>
</evidence>
<dbReference type="PANTHER" id="PTHR48081">
    <property type="entry name" value="AB HYDROLASE SUPERFAMILY PROTEIN C4A8.06C"/>
    <property type="match status" value="1"/>
</dbReference>
<dbReference type="PANTHER" id="PTHR48081:SF8">
    <property type="entry name" value="ALPHA_BETA HYDROLASE FOLD-3 DOMAIN-CONTAINING PROTEIN-RELATED"/>
    <property type="match status" value="1"/>
</dbReference>
<dbReference type="Proteomes" id="UP001596407">
    <property type="component" value="Unassembled WGS sequence"/>
</dbReference>
<comment type="caution">
    <text evidence="3">The sequence shown here is derived from an EMBL/GenBank/DDBJ whole genome shotgun (WGS) entry which is preliminary data.</text>
</comment>
<dbReference type="Pfam" id="PF07859">
    <property type="entry name" value="Abhydrolase_3"/>
    <property type="match status" value="1"/>
</dbReference>
<protein>
    <submittedName>
        <fullName evidence="3">Alpha/beta hydrolase</fullName>
    </submittedName>
</protein>
<dbReference type="InterPro" id="IPR029058">
    <property type="entry name" value="AB_hydrolase_fold"/>
</dbReference>
<keyword evidence="4" id="KW-1185">Reference proteome</keyword>
<evidence type="ECO:0000313" key="3">
    <source>
        <dbReference type="EMBL" id="MFC7082033.1"/>
    </source>
</evidence>